<dbReference type="InParanoid" id="B7QA19"/>
<evidence type="ECO:0000313" key="1">
    <source>
        <dbReference type="EMBL" id="EEC15691.1"/>
    </source>
</evidence>
<dbReference type="EMBL" id="ABJB011042077">
    <property type="status" value="NOT_ANNOTATED_CDS"/>
    <property type="molecule type" value="Genomic_DNA"/>
</dbReference>
<keyword evidence="3" id="KW-1185">Reference proteome</keyword>
<dbReference type="EMBL" id="DS892074">
    <property type="protein sequence ID" value="EEC15691.1"/>
    <property type="molecule type" value="Genomic_DNA"/>
</dbReference>
<dbReference type="EnsemblMetazoa" id="ISCW013479-RA">
    <property type="protein sequence ID" value="ISCW013479-PA"/>
    <property type="gene ID" value="ISCW013479"/>
</dbReference>
<accession>B7QA19</accession>
<dbReference type="VEuPathDB" id="VectorBase:ISCI013479"/>
<evidence type="ECO:0000313" key="3">
    <source>
        <dbReference type="Proteomes" id="UP000001555"/>
    </source>
</evidence>
<reference evidence="1 3" key="1">
    <citation type="submission" date="2008-03" db="EMBL/GenBank/DDBJ databases">
        <title>Annotation of Ixodes scapularis.</title>
        <authorList>
            <consortium name="Ixodes scapularis Genome Project Consortium"/>
            <person name="Caler E."/>
            <person name="Hannick L.I."/>
            <person name="Bidwell S."/>
            <person name="Joardar V."/>
            <person name="Thiagarajan M."/>
            <person name="Amedeo P."/>
            <person name="Galinsky K.J."/>
            <person name="Schobel S."/>
            <person name="Inman J."/>
            <person name="Hostetler J."/>
            <person name="Miller J."/>
            <person name="Hammond M."/>
            <person name="Megy K."/>
            <person name="Lawson D."/>
            <person name="Kodira C."/>
            <person name="Sutton G."/>
            <person name="Meyer J."/>
            <person name="Hill C.A."/>
            <person name="Birren B."/>
            <person name="Nene V."/>
            <person name="Collins F."/>
            <person name="Alarcon-Chaidez F."/>
            <person name="Wikel S."/>
            <person name="Strausberg R."/>
        </authorList>
    </citation>
    <scope>NUCLEOTIDE SEQUENCE [LARGE SCALE GENOMIC DNA]</scope>
    <source>
        <strain evidence="3">Wikel</strain>
        <strain evidence="1">Wikel colony</strain>
    </source>
</reference>
<dbReference type="VEuPathDB" id="VectorBase:ISCW013479"/>
<gene>
    <name evidence="1" type="ORF">IscW_ISCW013479</name>
</gene>
<evidence type="ECO:0000313" key="2">
    <source>
        <dbReference type="EnsemblMetazoa" id="ISCW013479-PA"/>
    </source>
</evidence>
<sequence>MDSRLAHFIEAKQSILVRWRKQRLNRRLRKKVAQLNKAIQEHCKALAAQQWEGIFSGLGLGARSNAYTRDFLTRHTAKLCVNELDLEERELGSVGTPQGSVISR</sequence>
<name>B7QA19_IXOSC</name>
<dbReference type="PaxDb" id="6945-B7QA19"/>
<dbReference type="Proteomes" id="UP000001555">
    <property type="component" value="Unassembled WGS sequence"/>
</dbReference>
<dbReference type="HOGENOM" id="CLU_2252976_0_0_1"/>
<reference evidence="2" key="2">
    <citation type="submission" date="2020-05" db="UniProtKB">
        <authorList>
            <consortium name="EnsemblMetazoa"/>
        </authorList>
    </citation>
    <scope>IDENTIFICATION</scope>
    <source>
        <strain evidence="2">wikel</strain>
    </source>
</reference>
<protein>
    <submittedName>
        <fullName evidence="1 2">Uncharacterized protein</fullName>
    </submittedName>
</protein>
<dbReference type="AlphaFoldDB" id="B7QA19"/>
<organism>
    <name type="scientific">Ixodes scapularis</name>
    <name type="common">Black-legged tick</name>
    <name type="synonym">Deer tick</name>
    <dbReference type="NCBI Taxonomy" id="6945"/>
    <lineage>
        <taxon>Eukaryota</taxon>
        <taxon>Metazoa</taxon>
        <taxon>Ecdysozoa</taxon>
        <taxon>Arthropoda</taxon>
        <taxon>Chelicerata</taxon>
        <taxon>Arachnida</taxon>
        <taxon>Acari</taxon>
        <taxon>Parasitiformes</taxon>
        <taxon>Ixodida</taxon>
        <taxon>Ixodoidea</taxon>
        <taxon>Ixodidae</taxon>
        <taxon>Ixodinae</taxon>
        <taxon>Ixodes</taxon>
    </lineage>
</organism>
<proteinExistence type="predicted"/>